<evidence type="ECO:0000256" key="1">
    <source>
        <dbReference type="SAM" id="MobiDB-lite"/>
    </source>
</evidence>
<keyword evidence="2" id="KW-0812">Transmembrane</keyword>
<organism evidence="3 4">
    <name type="scientific">Durusdinium trenchii</name>
    <dbReference type="NCBI Taxonomy" id="1381693"/>
    <lineage>
        <taxon>Eukaryota</taxon>
        <taxon>Sar</taxon>
        <taxon>Alveolata</taxon>
        <taxon>Dinophyceae</taxon>
        <taxon>Suessiales</taxon>
        <taxon>Symbiodiniaceae</taxon>
        <taxon>Durusdinium</taxon>
    </lineage>
</organism>
<evidence type="ECO:0000256" key="2">
    <source>
        <dbReference type="SAM" id="Phobius"/>
    </source>
</evidence>
<dbReference type="Pfam" id="PF09435">
    <property type="entry name" value="DUF2015"/>
    <property type="match status" value="1"/>
</dbReference>
<evidence type="ECO:0000313" key="3">
    <source>
        <dbReference type="EMBL" id="CAK8991363.1"/>
    </source>
</evidence>
<protein>
    <submittedName>
        <fullName evidence="3">UPF0357 protein YCL012C</fullName>
    </submittedName>
</protein>
<dbReference type="EMBL" id="CAXAMM010001292">
    <property type="protein sequence ID" value="CAK8991363.1"/>
    <property type="molecule type" value="Genomic_DNA"/>
</dbReference>
<keyword evidence="2" id="KW-0472">Membrane</keyword>
<dbReference type="Proteomes" id="UP001642464">
    <property type="component" value="Unassembled WGS sequence"/>
</dbReference>
<feature type="transmembrane region" description="Helical" evidence="2">
    <location>
        <begin position="166"/>
        <end position="186"/>
    </location>
</feature>
<comment type="caution">
    <text evidence="3">The sequence shown here is derived from an EMBL/GenBank/DDBJ whole genome shotgun (WGS) entry which is preliminary data.</text>
</comment>
<gene>
    <name evidence="3" type="ORF">SCF082_LOCUS2623</name>
</gene>
<sequence length="209" mass="23238">MAKPYAENLFEAEEGCHSVNWHLEEGLSDADKKRLAPGMAEACQLMQEDGLTFDEARFQMVARQMELMGVDPTGMPLDPKAFTFEKGREERPIPPKLSQDGWGSVPRSTGSRRGYQTVHTPTGELPMPRLPVDLPRLPTDSARKSVSASLWMAGYKVIKPMLRGPMFVRAMLFFILAVLILLLRLIQGSREPILPSMLFEPAAASLDAP</sequence>
<evidence type="ECO:0000313" key="4">
    <source>
        <dbReference type="Proteomes" id="UP001642464"/>
    </source>
</evidence>
<feature type="region of interest" description="Disordered" evidence="1">
    <location>
        <begin position="88"/>
        <end position="131"/>
    </location>
</feature>
<name>A0ABP0HMB8_9DINO</name>
<accession>A0ABP0HMB8</accession>
<keyword evidence="2" id="KW-1133">Transmembrane helix</keyword>
<proteinExistence type="predicted"/>
<keyword evidence="4" id="KW-1185">Reference proteome</keyword>
<reference evidence="3 4" key="1">
    <citation type="submission" date="2024-02" db="EMBL/GenBank/DDBJ databases">
        <authorList>
            <person name="Chen Y."/>
            <person name="Shah S."/>
            <person name="Dougan E. K."/>
            <person name="Thang M."/>
            <person name="Chan C."/>
        </authorList>
    </citation>
    <scope>NUCLEOTIDE SEQUENCE [LARGE SCALE GENOMIC DNA]</scope>
</reference>
<dbReference type="InterPro" id="IPR018559">
    <property type="entry name" value="DUF2015"/>
</dbReference>